<dbReference type="AlphaFoldDB" id="A0A1I4UFC6"/>
<dbReference type="NCBIfam" id="TIGR02547">
    <property type="entry name" value="casA_cse1"/>
    <property type="match status" value="1"/>
</dbReference>
<name>A0A1I4UFC6_9GAMM</name>
<accession>A0A1I4UFC6</accession>
<protein>
    <submittedName>
        <fullName evidence="1">CRISPR system Cascade subunit CasA</fullName>
    </submittedName>
</protein>
<dbReference type="InterPro" id="IPR013381">
    <property type="entry name" value="CRISPR-assoc_prot_Cse1"/>
</dbReference>
<evidence type="ECO:0000313" key="1">
    <source>
        <dbReference type="EMBL" id="SFM87413.1"/>
    </source>
</evidence>
<organism evidence="1 2">
    <name type="scientific">Halopseudomonas yangmingensis</name>
    <dbReference type="NCBI Taxonomy" id="1720063"/>
    <lineage>
        <taxon>Bacteria</taxon>
        <taxon>Pseudomonadati</taxon>
        <taxon>Pseudomonadota</taxon>
        <taxon>Gammaproteobacteria</taxon>
        <taxon>Pseudomonadales</taxon>
        <taxon>Pseudomonadaceae</taxon>
        <taxon>Halopseudomonas</taxon>
    </lineage>
</organism>
<reference evidence="2" key="1">
    <citation type="submission" date="2016-10" db="EMBL/GenBank/DDBJ databases">
        <authorList>
            <person name="Varghese N."/>
            <person name="Submissions S."/>
        </authorList>
    </citation>
    <scope>NUCLEOTIDE SEQUENCE [LARGE SCALE GENOMIC DNA]</scope>
    <source>
        <strain evidence="2">DSM 24213</strain>
    </source>
</reference>
<dbReference type="STRING" id="1720063.SAMN05216217_12114"/>
<dbReference type="CDD" id="cd09729">
    <property type="entry name" value="Cse1_I-E"/>
    <property type="match status" value="1"/>
</dbReference>
<dbReference type="OrthoDB" id="5392377at2"/>
<dbReference type="RefSeq" id="WP_093478781.1">
    <property type="nucleotide sequence ID" value="NZ_FOUI01000021.1"/>
</dbReference>
<dbReference type="EMBL" id="FOUI01000021">
    <property type="protein sequence ID" value="SFM87413.1"/>
    <property type="molecule type" value="Genomic_DNA"/>
</dbReference>
<gene>
    <name evidence="1" type="ORF">SAMN05216217_12114</name>
</gene>
<dbReference type="Pfam" id="PF09481">
    <property type="entry name" value="CRISPR_Cse1"/>
    <property type="match status" value="1"/>
</dbReference>
<keyword evidence="2" id="KW-1185">Reference proteome</keyword>
<sequence length="517" mass="58179">MDLLSDTWLQCRHRDGTLKPIAIGQIGLEDCLELVAPRPDFRGALYQFLIGLLQTAYAPEDIQEWRDRYANPPTADDLAEAFEPYRDAFLLENSGPAFMQDLTLPDDVNQLPVLELLIDAGSSSNQYFNKPAVEHGMCESCFTQALLTMQLNAPSGGRGIRTSLRGGGPLTTLLVPTEQNATLWEKLWLNVLPLDALDHPPIKMLSDVLPWLAATRTSDDKQGQGTPPESVHPLQAYWSMPRRIRLDAATLDQGDCAVCGAQNVKRIRHYRTRHGGTNYTGTWTHPLTPYSLDSKGEKPPLSIKGRQAGRGYRDWLGLVLGNEDHQPDAAQVVRYFNAKPRNLNVRLWCFGFDMSNMKALCWYDSLLPVHGVAPDVQRKFTRSVKPVLDSANDMASVLHKQVKAAWFRRPGDAGQEPAVTQSFWQSSETAFYQVLERLSKLDFDSEAELAPIYRAWLQATRRLVLSLFDHWVLSGPLEDMDMQRVVKARADLAKELNTGKAQKPLWTIVNQYLKEQA</sequence>
<dbReference type="Proteomes" id="UP000243629">
    <property type="component" value="Unassembled WGS sequence"/>
</dbReference>
<proteinExistence type="predicted"/>
<evidence type="ECO:0000313" key="2">
    <source>
        <dbReference type="Proteomes" id="UP000243629"/>
    </source>
</evidence>